<sequence>MILAATQFFSRPAEALPQQVEDAFFSSIKNPNNTFKCTWGGRFEQLDDRLVQAVKARRLDVQELLDVGVSSGTTTLDLCDALKRAGYRPRITGTDYAIHAWIVPLGKRCAALLNTEGQLLQVDLFGRSLQPWRRRLDYLTGMWLVRPVLSHILGRLAARKLREGAGVRKVELVSPRIRNHGLITIIEDDVLAPRDAFAARFDLVRAANVLNQNYFAEADLRKAVDNLRSYLKGPGSLLFIVRTLASGEHHGTLFEMSESGTLAVVERVGAGSEIEKLLATA</sequence>
<dbReference type="Proteomes" id="UP000024284">
    <property type="component" value="Unassembled WGS sequence"/>
</dbReference>
<name>A0A086PAP1_SPHHM</name>
<evidence type="ECO:0000313" key="1">
    <source>
        <dbReference type="EMBL" id="KFG90459.1"/>
    </source>
</evidence>
<proteinExistence type="predicted"/>
<dbReference type="AlphaFoldDB" id="A0A086PAP1"/>
<dbReference type="PATRIC" id="fig|1219045.3.peg.1698"/>
<protein>
    <submittedName>
        <fullName evidence="1">Uncharacterized protein</fullName>
    </submittedName>
</protein>
<accession>A0A086PAP1</accession>
<dbReference type="RefSeq" id="WP_037464581.1">
    <property type="nucleotide sequence ID" value="NZ_BCZD01000005.1"/>
</dbReference>
<keyword evidence="2" id="KW-1185">Reference proteome</keyword>
<comment type="caution">
    <text evidence="1">The sequence shown here is derived from an EMBL/GenBank/DDBJ whole genome shotgun (WGS) entry which is preliminary data.</text>
</comment>
<organism evidence="1 2">
    <name type="scientific">Sphingobium herbicidovorans (strain ATCC 700291 / DSM 11019 / CCUG 56400 / KCTC 2939 / LMG 18315 / NBRC 16415 / MH)</name>
    <name type="common">Sphingomonas herbicidovorans</name>
    <dbReference type="NCBI Taxonomy" id="1219045"/>
    <lineage>
        <taxon>Bacteria</taxon>
        <taxon>Pseudomonadati</taxon>
        <taxon>Pseudomonadota</taxon>
        <taxon>Alphaproteobacteria</taxon>
        <taxon>Sphingomonadales</taxon>
        <taxon>Sphingomonadaceae</taxon>
        <taxon>Sphingobium</taxon>
    </lineage>
</organism>
<evidence type="ECO:0000313" key="2">
    <source>
        <dbReference type="Proteomes" id="UP000024284"/>
    </source>
</evidence>
<gene>
    <name evidence="1" type="ORF">BV98_001663</name>
</gene>
<dbReference type="Gene3D" id="3.40.50.150">
    <property type="entry name" value="Vaccinia Virus protein VP39"/>
    <property type="match status" value="1"/>
</dbReference>
<dbReference type="eggNOG" id="ENOG5032XIP">
    <property type="taxonomic scope" value="Bacteria"/>
</dbReference>
<dbReference type="InterPro" id="IPR029063">
    <property type="entry name" value="SAM-dependent_MTases_sf"/>
</dbReference>
<reference evidence="1" key="1">
    <citation type="submission" date="2014-08" db="EMBL/GenBank/DDBJ databases">
        <title>Draft genome sequences of Sphingobium herbicidovorans.</title>
        <authorList>
            <person name="Gan H.M."/>
            <person name="Gan H.Y."/>
            <person name="Savka M.A."/>
        </authorList>
    </citation>
    <scope>NUCLEOTIDE SEQUENCE [LARGE SCALE GENOMIC DNA]</scope>
    <source>
        <strain evidence="1">NBRC 16415</strain>
    </source>
</reference>
<dbReference type="EMBL" id="JFZA02000012">
    <property type="protein sequence ID" value="KFG90459.1"/>
    <property type="molecule type" value="Genomic_DNA"/>
</dbReference>
<dbReference type="OrthoDB" id="5120740at2"/>
<dbReference type="STRING" id="76947.GCA_002080435_01324"/>
<dbReference type="SUPFAM" id="SSF53335">
    <property type="entry name" value="S-adenosyl-L-methionine-dependent methyltransferases"/>
    <property type="match status" value="1"/>
</dbReference>